<protein>
    <recommendedName>
        <fullName evidence="1">AAA+ ATPase domain-containing protein</fullName>
    </recommendedName>
</protein>
<dbReference type="InterPro" id="IPR003593">
    <property type="entry name" value="AAA+_ATPase"/>
</dbReference>
<dbReference type="GO" id="GO:0016887">
    <property type="term" value="F:ATP hydrolysis activity"/>
    <property type="evidence" value="ECO:0007669"/>
    <property type="project" value="InterPro"/>
</dbReference>
<dbReference type="Pfam" id="PF23232">
    <property type="entry name" value="AAA_lid_13"/>
    <property type="match status" value="1"/>
</dbReference>
<evidence type="ECO:0000259" key="1">
    <source>
        <dbReference type="SMART" id="SM00382"/>
    </source>
</evidence>
<dbReference type="InterPro" id="IPR027417">
    <property type="entry name" value="P-loop_NTPase"/>
</dbReference>
<dbReference type="EMBL" id="SBHS01000008">
    <property type="protein sequence ID" value="TWU75272.1"/>
    <property type="molecule type" value="Genomic_DNA"/>
</dbReference>
<dbReference type="PANTHER" id="PTHR46411">
    <property type="entry name" value="FAMILY ATPASE, PUTATIVE-RELATED"/>
    <property type="match status" value="1"/>
</dbReference>
<organism evidence="2 3">
    <name type="scientific">Metarhizium rileyi (strain RCEF 4871)</name>
    <name type="common">Nomuraea rileyi</name>
    <dbReference type="NCBI Taxonomy" id="1649241"/>
    <lineage>
        <taxon>Eukaryota</taxon>
        <taxon>Fungi</taxon>
        <taxon>Dikarya</taxon>
        <taxon>Ascomycota</taxon>
        <taxon>Pezizomycotina</taxon>
        <taxon>Sordariomycetes</taxon>
        <taxon>Hypocreomycetidae</taxon>
        <taxon>Hypocreales</taxon>
        <taxon>Clavicipitaceae</taxon>
        <taxon>Metarhizium</taxon>
    </lineage>
</organism>
<proteinExistence type="predicted"/>
<feature type="domain" description="AAA+ ATPase" evidence="1">
    <location>
        <begin position="8"/>
        <end position="213"/>
    </location>
</feature>
<dbReference type="PANTHER" id="PTHR46411:SF2">
    <property type="entry name" value="AAA+ ATPASE DOMAIN-CONTAINING PROTEIN"/>
    <property type="match status" value="1"/>
</dbReference>
<reference evidence="3" key="1">
    <citation type="submission" date="2018-12" db="EMBL/GenBank/DDBJ databases">
        <title>The complete genome of Metarhizium rileyi, a key fungal pathogen of Lepidoptera.</title>
        <authorList>
            <person name="Binneck E."/>
            <person name="Lastra C.C.L."/>
            <person name="Sosa-Gomez D.R."/>
        </authorList>
    </citation>
    <scope>NUCLEOTIDE SEQUENCE [LARGE SCALE GENOMIC DNA]</scope>
    <source>
        <strain evidence="3">Cep018-CH2</strain>
    </source>
</reference>
<name>A0A5C6GBY8_METRR</name>
<dbReference type="SUPFAM" id="SSF52540">
    <property type="entry name" value="P-loop containing nucleoside triphosphate hydrolases"/>
    <property type="match status" value="1"/>
</dbReference>
<dbReference type="InterPro" id="IPR056599">
    <property type="entry name" value="AAA_lid_fung"/>
</dbReference>
<accession>A0A5C6GBY8</accession>
<dbReference type="SMART" id="SM00382">
    <property type="entry name" value="AAA"/>
    <property type="match status" value="1"/>
</dbReference>
<evidence type="ECO:0000313" key="2">
    <source>
        <dbReference type="EMBL" id="TWU75272.1"/>
    </source>
</evidence>
<evidence type="ECO:0000313" key="3">
    <source>
        <dbReference type="Proteomes" id="UP000317257"/>
    </source>
</evidence>
<comment type="caution">
    <text evidence="2">The sequence shown here is derived from an EMBL/GenBank/DDBJ whole genome shotgun (WGS) entry which is preliminary data.</text>
</comment>
<dbReference type="Pfam" id="PF00004">
    <property type="entry name" value="AAA"/>
    <property type="match status" value="1"/>
</dbReference>
<dbReference type="InterPro" id="IPR003959">
    <property type="entry name" value="ATPase_AAA_core"/>
</dbReference>
<gene>
    <name evidence="2" type="ORF">ED733_006114</name>
</gene>
<dbReference type="Proteomes" id="UP000317257">
    <property type="component" value="Unassembled WGS sequence"/>
</dbReference>
<dbReference type="GO" id="GO:0005524">
    <property type="term" value="F:ATP binding"/>
    <property type="evidence" value="ECO:0007669"/>
    <property type="project" value="InterPro"/>
</dbReference>
<dbReference type="AlphaFoldDB" id="A0A5C6GBY8"/>
<sequence>MPIVRSSEGRIFLLHGQPGVGKTSTAECIAELANRPLMSLTSGDLLSSLPDVEKNLTYFLALGQRYGALVLLDEADKYLERRTASDIARNGLSFDTAFLSRIHVALHYNNLSNENRQRIWAHSFERLVRDSDGKIHVSAAARDYVFHHEDVRLLKLNGREIRNAMQTALALAESEAEEEGDGEGVIAIRATHLEAVMQMSSSFKGYIAGLKGLDGCEGEAD</sequence>
<dbReference type="Gene3D" id="3.40.50.300">
    <property type="entry name" value="P-loop containing nucleotide triphosphate hydrolases"/>
    <property type="match status" value="1"/>
</dbReference>